<dbReference type="InterPro" id="IPR020814">
    <property type="entry name" value="Ribosomal_S6_plastid/chlpt"/>
</dbReference>
<dbReference type="PANTHER" id="PTHR21011:SF1">
    <property type="entry name" value="SMALL RIBOSOMAL SUBUNIT PROTEIN BS6M"/>
    <property type="match status" value="1"/>
</dbReference>
<evidence type="ECO:0000313" key="9">
    <source>
        <dbReference type="Proteomes" id="UP000228896"/>
    </source>
</evidence>
<evidence type="ECO:0000256" key="7">
    <source>
        <dbReference type="HAMAP-Rule" id="MF_00360"/>
    </source>
</evidence>
<keyword evidence="5 7" id="KW-0687">Ribonucleoprotein</keyword>
<dbReference type="Proteomes" id="UP000228896">
    <property type="component" value="Unassembled WGS sequence"/>
</dbReference>
<dbReference type="GO" id="GO:0005840">
    <property type="term" value="C:ribosome"/>
    <property type="evidence" value="ECO:0007669"/>
    <property type="project" value="UniProtKB-KW"/>
</dbReference>
<proteinExistence type="inferred from homology"/>
<dbReference type="InterPro" id="IPR014717">
    <property type="entry name" value="Transl_elong_EF1B/ribsomal_bS6"/>
</dbReference>
<dbReference type="AlphaFoldDB" id="A0A2M7DQW6"/>
<dbReference type="GO" id="GO:0070181">
    <property type="term" value="F:small ribosomal subunit rRNA binding"/>
    <property type="evidence" value="ECO:0007669"/>
    <property type="project" value="TreeGrafter"/>
</dbReference>
<dbReference type="InterPro" id="IPR035980">
    <property type="entry name" value="Ribosomal_bS6_sf"/>
</dbReference>
<name>A0A2M7DQW6_9BACT</name>
<dbReference type="GO" id="GO:1990904">
    <property type="term" value="C:ribonucleoprotein complex"/>
    <property type="evidence" value="ECO:0007669"/>
    <property type="project" value="UniProtKB-KW"/>
</dbReference>
<evidence type="ECO:0000313" key="8">
    <source>
        <dbReference type="EMBL" id="PIV52167.1"/>
    </source>
</evidence>
<dbReference type="SUPFAM" id="SSF54995">
    <property type="entry name" value="Ribosomal protein S6"/>
    <property type="match status" value="1"/>
</dbReference>
<dbReference type="GO" id="GO:0003735">
    <property type="term" value="F:structural constituent of ribosome"/>
    <property type="evidence" value="ECO:0007669"/>
    <property type="project" value="InterPro"/>
</dbReference>
<dbReference type="EMBL" id="PETS01000002">
    <property type="protein sequence ID" value="PIV52167.1"/>
    <property type="molecule type" value="Genomic_DNA"/>
</dbReference>
<keyword evidence="4 7" id="KW-0689">Ribosomal protein</keyword>
<organism evidence="8 9">
    <name type="scientific">Candidatus Falkowbacteria bacterium CG02_land_8_20_14_3_00_36_14</name>
    <dbReference type="NCBI Taxonomy" id="1974560"/>
    <lineage>
        <taxon>Bacteria</taxon>
        <taxon>Candidatus Falkowiibacteriota</taxon>
    </lineage>
</organism>
<dbReference type="HAMAP" id="MF_00360">
    <property type="entry name" value="Ribosomal_bS6"/>
    <property type="match status" value="1"/>
</dbReference>
<reference evidence="9" key="1">
    <citation type="submission" date="2017-09" db="EMBL/GenBank/DDBJ databases">
        <title>Depth-based differentiation of microbial function through sediment-hosted aquifers and enrichment of novel symbionts in the deep terrestrial subsurface.</title>
        <authorList>
            <person name="Probst A.J."/>
            <person name="Ladd B."/>
            <person name="Jarett J.K."/>
            <person name="Geller-Mcgrath D.E."/>
            <person name="Sieber C.M.K."/>
            <person name="Emerson J.B."/>
            <person name="Anantharaman K."/>
            <person name="Thomas B.C."/>
            <person name="Malmstrom R."/>
            <person name="Stieglmeier M."/>
            <person name="Klingl A."/>
            <person name="Woyke T."/>
            <person name="Ryan C.M."/>
            <person name="Banfield J.F."/>
        </authorList>
    </citation>
    <scope>NUCLEOTIDE SEQUENCE [LARGE SCALE GENOMIC DNA]</scope>
</reference>
<accession>A0A2M7DQW6</accession>
<evidence type="ECO:0000256" key="4">
    <source>
        <dbReference type="ARBA" id="ARBA00022980"/>
    </source>
</evidence>
<dbReference type="GO" id="GO:0006412">
    <property type="term" value="P:translation"/>
    <property type="evidence" value="ECO:0007669"/>
    <property type="project" value="UniProtKB-UniRule"/>
</dbReference>
<comment type="function">
    <text evidence="7">Binds together with bS18 to 16S ribosomal RNA.</text>
</comment>
<dbReference type="GO" id="GO:0005737">
    <property type="term" value="C:cytoplasm"/>
    <property type="evidence" value="ECO:0007669"/>
    <property type="project" value="UniProtKB-ARBA"/>
</dbReference>
<evidence type="ECO:0000256" key="3">
    <source>
        <dbReference type="ARBA" id="ARBA00022884"/>
    </source>
</evidence>
<evidence type="ECO:0000256" key="6">
    <source>
        <dbReference type="ARBA" id="ARBA00035294"/>
    </source>
</evidence>
<dbReference type="PANTHER" id="PTHR21011">
    <property type="entry name" value="MITOCHONDRIAL 28S RIBOSOMAL PROTEIN S6"/>
    <property type="match status" value="1"/>
</dbReference>
<dbReference type="CDD" id="cd00473">
    <property type="entry name" value="bS6"/>
    <property type="match status" value="1"/>
</dbReference>
<keyword evidence="3 7" id="KW-0694">RNA-binding</keyword>
<evidence type="ECO:0000256" key="2">
    <source>
        <dbReference type="ARBA" id="ARBA00022730"/>
    </source>
</evidence>
<sequence length="164" mass="19242">MSKTKPSPISHYELLYIISNEYTEKELNPIIEKVKNLIKDNEGNITYGEEWGKKRLAYPIKNSNFGYYNLLEFDLEGKKLSKIDRLLTMMKEVLRHQIVIKKKKTALEINKEKIISEKIAAKKIAEEKTNEEKENKEKTKNTDKINLDDLDKKLDKILNTDDLL</sequence>
<keyword evidence="2 7" id="KW-0699">rRNA-binding</keyword>
<dbReference type="InterPro" id="IPR000529">
    <property type="entry name" value="Ribosomal_bS6"/>
</dbReference>
<dbReference type="Gene3D" id="3.30.70.60">
    <property type="match status" value="1"/>
</dbReference>
<comment type="similarity">
    <text evidence="1 7">Belongs to the bacterial ribosomal protein bS6 family.</text>
</comment>
<gene>
    <name evidence="7 8" type="primary">rpsF</name>
    <name evidence="8" type="ORF">COS18_00190</name>
</gene>
<dbReference type="InterPro" id="IPR020815">
    <property type="entry name" value="Ribosomal_bS6_CS"/>
</dbReference>
<dbReference type="Pfam" id="PF01250">
    <property type="entry name" value="Ribosomal_S6"/>
    <property type="match status" value="1"/>
</dbReference>
<dbReference type="PROSITE" id="PS01048">
    <property type="entry name" value="RIBOSOMAL_S6"/>
    <property type="match status" value="1"/>
</dbReference>
<comment type="caution">
    <text evidence="8">The sequence shown here is derived from an EMBL/GenBank/DDBJ whole genome shotgun (WGS) entry which is preliminary data.</text>
</comment>
<evidence type="ECO:0000256" key="5">
    <source>
        <dbReference type="ARBA" id="ARBA00023274"/>
    </source>
</evidence>
<evidence type="ECO:0000256" key="1">
    <source>
        <dbReference type="ARBA" id="ARBA00009512"/>
    </source>
</evidence>
<dbReference type="NCBIfam" id="TIGR00166">
    <property type="entry name" value="S6"/>
    <property type="match status" value="1"/>
</dbReference>
<protein>
    <recommendedName>
        <fullName evidence="6 7">Small ribosomal subunit protein bS6</fullName>
    </recommendedName>
</protein>